<dbReference type="EMBL" id="JBHUDP010000013">
    <property type="protein sequence ID" value="MFD1687468.1"/>
    <property type="molecule type" value="Genomic_DNA"/>
</dbReference>
<keyword evidence="2" id="KW-1185">Reference proteome</keyword>
<dbReference type="Proteomes" id="UP001597092">
    <property type="component" value="Unassembled WGS sequence"/>
</dbReference>
<organism evidence="1 2">
    <name type="scientific">Halobellus litoreus</name>
    <dbReference type="NCBI Taxonomy" id="755310"/>
    <lineage>
        <taxon>Archaea</taxon>
        <taxon>Methanobacteriati</taxon>
        <taxon>Methanobacteriota</taxon>
        <taxon>Stenosarchaea group</taxon>
        <taxon>Halobacteria</taxon>
        <taxon>Halobacteriales</taxon>
        <taxon>Haloferacaceae</taxon>
        <taxon>Halobellus</taxon>
    </lineage>
</organism>
<name>A0ABD6DYU2_9EURY</name>
<comment type="caution">
    <text evidence="1">The sequence shown here is derived from an EMBL/GenBank/DDBJ whole genome shotgun (WGS) entry which is preliminary data.</text>
</comment>
<sequence length="708" mass="79927">MPELSTELIRAANDDIERYQYRVEQVIEETTEWIFEVGMDRVDSRQHVLIGTDWESFPEAEIHQEAETGVGRIVATDAWFPTEQQSIPDLLTRFVELLDEHEHSEVEENGDGWVVRYDLDSIPLPIRDRPHEFFREVFGAPGEMVDQEFLTTVAEITSTLTGSAEITIDRDSIIQEARVELDVDGKKTETRFGFESFGAQIPLSPQVELDPEAPSVTPGSLLFQFDSIGGWSEGKSHAPWAQRTLDALEAADIGDAYKDIYDDSWSIAPFTESDARPPSNQKPSRHVHHPIVLGSYYEDREGEFNPFYRDWFDNVPAFIQTPNFRPGDYKRSYHHYGGEATGLEYKFYFEAHGPPPRPKGDRFYSARDWGFGGNRIDESLNKLTFTGAIQQYNRYSKAGTRNALLMIGHLLHLLQYQEMPDHAQLVPHPASSKTEKEAYRLFEYCHFLATEAALAACAACWAACGLCMAGVFEATEVACWAGAEDDEVGYERLIGDVEVGSGADRHQVWSLDRVRNSINATRVRPEARDPQYTYDQFFKDLSDYAKARAEHYDLDSPLGLGWLKLIPPIPGCDPDIDTDDPGQYEPYLELTDDLVPRIVSYSAGFLQYCYEVVNHPRSLRTWRSRRESAAWSPRDSRSSLPLCKAGSVPRFLFGTQLPGFRLVTADGSRSIPMRCSVQIMKPISSSGLGPGLTVWGANPSPTTRLRSN</sequence>
<dbReference type="RefSeq" id="WP_256309206.1">
    <property type="nucleotide sequence ID" value="NZ_JANHAW010000004.1"/>
</dbReference>
<proteinExistence type="predicted"/>
<evidence type="ECO:0000313" key="2">
    <source>
        <dbReference type="Proteomes" id="UP001597092"/>
    </source>
</evidence>
<accession>A0ABD6DYU2</accession>
<protein>
    <submittedName>
        <fullName evidence="1">Uncharacterized protein</fullName>
    </submittedName>
</protein>
<dbReference type="AlphaFoldDB" id="A0ABD6DYU2"/>
<evidence type="ECO:0000313" key="1">
    <source>
        <dbReference type="EMBL" id="MFD1687468.1"/>
    </source>
</evidence>
<reference evidence="1 2" key="1">
    <citation type="journal article" date="2019" name="Int. J. Syst. Evol. Microbiol.">
        <title>The Global Catalogue of Microorganisms (GCM) 10K type strain sequencing project: providing services to taxonomists for standard genome sequencing and annotation.</title>
        <authorList>
            <consortium name="The Broad Institute Genomics Platform"/>
            <consortium name="The Broad Institute Genome Sequencing Center for Infectious Disease"/>
            <person name="Wu L."/>
            <person name="Ma J."/>
        </authorList>
    </citation>
    <scope>NUCLEOTIDE SEQUENCE [LARGE SCALE GENOMIC DNA]</scope>
    <source>
        <strain evidence="1 2">CGMCC 1.10387</strain>
    </source>
</reference>
<gene>
    <name evidence="1" type="ORF">ACFSAS_17885</name>
</gene>